<evidence type="ECO:0000313" key="3">
    <source>
        <dbReference type="Proteomes" id="UP000291591"/>
    </source>
</evidence>
<name>A0A4Q7UUB3_PSEST</name>
<keyword evidence="3" id="KW-1185">Reference proteome</keyword>
<dbReference type="OrthoDB" id="1492465at2"/>
<dbReference type="CDD" id="cd00531">
    <property type="entry name" value="NTF2_like"/>
    <property type="match status" value="1"/>
</dbReference>
<dbReference type="SUPFAM" id="SSF54427">
    <property type="entry name" value="NTF2-like"/>
    <property type="match status" value="1"/>
</dbReference>
<dbReference type="Proteomes" id="UP000291591">
    <property type="component" value="Unassembled WGS sequence"/>
</dbReference>
<dbReference type="Gene3D" id="3.10.450.50">
    <property type="match status" value="1"/>
</dbReference>
<dbReference type="EMBL" id="SHKL01000001">
    <property type="protein sequence ID" value="RZT84498.1"/>
    <property type="molecule type" value="Genomic_DNA"/>
</dbReference>
<dbReference type="Pfam" id="PF13577">
    <property type="entry name" value="SnoaL_4"/>
    <property type="match status" value="1"/>
</dbReference>
<protein>
    <submittedName>
        <fullName evidence="2">SnoaL-like protein</fullName>
    </submittedName>
</protein>
<accession>A0A4Q7UUB3</accession>
<comment type="caution">
    <text evidence="2">The sequence shown here is derived from an EMBL/GenBank/DDBJ whole genome shotgun (WGS) entry which is preliminary data.</text>
</comment>
<evidence type="ECO:0000259" key="1">
    <source>
        <dbReference type="Pfam" id="PF13577"/>
    </source>
</evidence>
<dbReference type="RefSeq" id="WP_130289088.1">
    <property type="nucleotide sequence ID" value="NZ_SHKL01000001.1"/>
</dbReference>
<evidence type="ECO:0000313" key="2">
    <source>
        <dbReference type="EMBL" id="RZT84498.1"/>
    </source>
</evidence>
<reference evidence="2 3" key="1">
    <citation type="submission" date="2019-02" db="EMBL/GenBank/DDBJ databases">
        <title>Sequencing the genomes of 1000 actinobacteria strains.</title>
        <authorList>
            <person name="Klenk H.-P."/>
        </authorList>
    </citation>
    <scope>NUCLEOTIDE SEQUENCE [LARGE SCALE GENOMIC DNA]</scope>
    <source>
        <strain evidence="2 3">DSM 45779</strain>
    </source>
</reference>
<proteinExistence type="predicted"/>
<dbReference type="InterPro" id="IPR037401">
    <property type="entry name" value="SnoaL-like"/>
</dbReference>
<dbReference type="AlphaFoldDB" id="A0A4Q7UUB3"/>
<gene>
    <name evidence="2" type="ORF">EV383_1340</name>
</gene>
<sequence length="143" mass="15746">MTDNRADDVAGIVAATHLYARGLDLFRPKEALSAYTDDAYWDATPVGLKRFEGSEEILGFFQADADAMAEQFHIITNHIVDFDGPDDAHGTNYVFSEGKTKSGASIRAIALNEDEYRRVDGVWKISGRKITPLTAPEMDGFDA</sequence>
<dbReference type="InterPro" id="IPR032710">
    <property type="entry name" value="NTF2-like_dom_sf"/>
</dbReference>
<feature type="domain" description="SnoaL-like" evidence="1">
    <location>
        <begin position="5"/>
        <end position="129"/>
    </location>
</feature>
<organism evidence="2 3">
    <name type="scientific">Pseudonocardia sediminis</name>
    <dbReference type="NCBI Taxonomy" id="1397368"/>
    <lineage>
        <taxon>Bacteria</taxon>
        <taxon>Bacillati</taxon>
        <taxon>Actinomycetota</taxon>
        <taxon>Actinomycetes</taxon>
        <taxon>Pseudonocardiales</taxon>
        <taxon>Pseudonocardiaceae</taxon>
        <taxon>Pseudonocardia</taxon>
    </lineage>
</organism>